<evidence type="ECO:0000313" key="3">
    <source>
        <dbReference type="Proteomes" id="UP001281410"/>
    </source>
</evidence>
<keyword evidence="3" id="KW-1185">Reference proteome</keyword>
<organism evidence="2 3">
    <name type="scientific">Dipteronia sinensis</name>
    <dbReference type="NCBI Taxonomy" id="43782"/>
    <lineage>
        <taxon>Eukaryota</taxon>
        <taxon>Viridiplantae</taxon>
        <taxon>Streptophyta</taxon>
        <taxon>Embryophyta</taxon>
        <taxon>Tracheophyta</taxon>
        <taxon>Spermatophyta</taxon>
        <taxon>Magnoliopsida</taxon>
        <taxon>eudicotyledons</taxon>
        <taxon>Gunneridae</taxon>
        <taxon>Pentapetalae</taxon>
        <taxon>rosids</taxon>
        <taxon>malvids</taxon>
        <taxon>Sapindales</taxon>
        <taxon>Sapindaceae</taxon>
        <taxon>Hippocastanoideae</taxon>
        <taxon>Acereae</taxon>
        <taxon>Dipteronia</taxon>
    </lineage>
</organism>
<evidence type="ECO:0000259" key="1">
    <source>
        <dbReference type="Pfam" id="PF00078"/>
    </source>
</evidence>
<protein>
    <recommendedName>
        <fullName evidence="1">Reverse transcriptase domain-containing protein</fullName>
    </recommendedName>
</protein>
<dbReference type="PANTHER" id="PTHR46890">
    <property type="entry name" value="NON-LTR RETROLELEMENT REVERSE TRANSCRIPTASE-LIKE PROTEIN-RELATED"/>
    <property type="match status" value="1"/>
</dbReference>
<dbReference type="AlphaFoldDB" id="A0AAE0B850"/>
<feature type="domain" description="Reverse transcriptase" evidence="1">
    <location>
        <begin position="45"/>
        <end position="260"/>
    </location>
</feature>
<dbReference type="InterPro" id="IPR052343">
    <property type="entry name" value="Retrotransposon-Effector_Assoc"/>
</dbReference>
<evidence type="ECO:0000313" key="2">
    <source>
        <dbReference type="EMBL" id="KAK3231108.1"/>
    </source>
</evidence>
<reference evidence="2" key="1">
    <citation type="journal article" date="2023" name="Plant J.">
        <title>Genome sequences and population genomics provide insights into the demographic history, inbreeding, and mutation load of two 'living fossil' tree species of Dipteronia.</title>
        <authorList>
            <person name="Feng Y."/>
            <person name="Comes H.P."/>
            <person name="Chen J."/>
            <person name="Zhu S."/>
            <person name="Lu R."/>
            <person name="Zhang X."/>
            <person name="Li P."/>
            <person name="Qiu J."/>
            <person name="Olsen K.M."/>
            <person name="Qiu Y."/>
        </authorList>
    </citation>
    <scope>NUCLEOTIDE SEQUENCE</scope>
    <source>
        <strain evidence="2">NBL</strain>
    </source>
</reference>
<dbReference type="EMBL" id="JANJYJ010000001">
    <property type="protein sequence ID" value="KAK3231108.1"/>
    <property type="molecule type" value="Genomic_DNA"/>
</dbReference>
<dbReference type="Proteomes" id="UP001281410">
    <property type="component" value="Unassembled WGS sequence"/>
</dbReference>
<accession>A0AAE0B850</accession>
<gene>
    <name evidence="2" type="ORF">Dsin_002989</name>
</gene>
<comment type="caution">
    <text evidence="2">The sequence shown here is derived from an EMBL/GenBank/DDBJ whole genome shotgun (WGS) entry which is preliminary data.</text>
</comment>
<dbReference type="InterPro" id="IPR000477">
    <property type="entry name" value="RT_dom"/>
</dbReference>
<proteinExistence type="predicted"/>
<dbReference type="CDD" id="cd01650">
    <property type="entry name" value="RT_nLTR_like"/>
    <property type="match status" value="1"/>
</dbReference>
<name>A0AAE0B850_9ROSI</name>
<sequence length="456" mass="51362">MSKDFLDGPFTSDEIRQLLNEGAYLRPVNDTLVCLVPKVQSAQRIAEYRPISLCNIIYKVVAKVLANRLRCVLGEVISDTQSAFILRRLISNNAIIGYECIHALRTRRHMALKLDMRKTYNIVEWKFLDRMMIKLGFSEGWFRRVMGCVTIVLYSFLINGAVYGNVCPTRGLRQGDLMSLYLYLIVAEGLSYMIREAIAKGDYSCSRCNRSGPMILHLFFASDSLFSSGASSKGCSTIHEILDLYSKATCQLVNYEKSGMCFSKVVSRAEAYSMGLFKFPKGLLDDIHGVCNHFWWGSTCANWKLHWASWKRMCVGNDVGGMGFRNLHVFNKALLAKQRILCWGSKLIQAGSRWRIEACSSVVIYSDQWIPHPFSFKIISSKVKEDIVLVSQVKFASGGWNGPLLNELFVDDDVEAILSIPSSSSLPEDTMCWHFLPTGDDSIKNGYKLGLDLGNS</sequence>
<dbReference type="Pfam" id="PF00078">
    <property type="entry name" value="RVT_1"/>
    <property type="match status" value="1"/>
</dbReference>
<dbReference type="PANTHER" id="PTHR46890:SF48">
    <property type="entry name" value="RNA-DIRECTED DNA POLYMERASE"/>
    <property type="match status" value="1"/>
</dbReference>